<dbReference type="RefSeq" id="WP_021119679.1">
    <property type="nucleotide sequence ID" value="NZ_KE557273.1"/>
</dbReference>
<dbReference type="Proteomes" id="UP000015347">
    <property type="component" value="Unassembled WGS sequence"/>
</dbReference>
<dbReference type="Pfam" id="PF01594">
    <property type="entry name" value="AI-2E_transport"/>
    <property type="match status" value="1"/>
</dbReference>
<gene>
    <name evidence="7" type="ORF">Salmuc_01456</name>
</gene>
<organism evidence="7 8">
    <name type="scientific">Salipiger mucosus DSM 16094</name>
    <dbReference type="NCBI Taxonomy" id="1123237"/>
    <lineage>
        <taxon>Bacteria</taxon>
        <taxon>Pseudomonadati</taxon>
        <taxon>Pseudomonadota</taxon>
        <taxon>Alphaproteobacteria</taxon>
        <taxon>Rhodobacterales</taxon>
        <taxon>Roseobacteraceae</taxon>
        <taxon>Salipiger</taxon>
    </lineage>
</organism>
<evidence type="ECO:0008006" key="9">
    <source>
        <dbReference type="Google" id="ProtNLM"/>
    </source>
</evidence>
<keyword evidence="3 6" id="KW-0812">Transmembrane</keyword>
<protein>
    <recommendedName>
        <fullName evidence="9">AI-2E family transporter</fullName>
    </recommendedName>
</protein>
<proteinExistence type="inferred from homology"/>
<dbReference type="STRING" id="1123237.Salmuc_01456"/>
<dbReference type="PANTHER" id="PTHR21716:SF16">
    <property type="entry name" value="BLL1467 PROTEIN"/>
    <property type="match status" value="1"/>
</dbReference>
<evidence type="ECO:0000313" key="8">
    <source>
        <dbReference type="Proteomes" id="UP000015347"/>
    </source>
</evidence>
<reference evidence="8" key="1">
    <citation type="journal article" date="2014" name="Stand. Genomic Sci.">
        <title>Genome sequence of the exopolysaccharide-producing Salipiger mucosus type strain (DSM 16094(T)), a moderately halophilic member of the Roseobacter clade.</title>
        <authorList>
            <person name="Riedel T."/>
            <person name="Spring S."/>
            <person name="Fiebig A."/>
            <person name="Petersen J."/>
            <person name="Kyrpides N.C."/>
            <person name="Goker M."/>
            <person name="Klenk H.P."/>
        </authorList>
    </citation>
    <scope>NUCLEOTIDE SEQUENCE [LARGE SCALE GENOMIC DNA]</scope>
    <source>
        <strain evidence="8">DSM 16094</strain>
    </source>
</reference>
<evidence type="ECO:0000256" key="4">
    <source>
        <dbReference type="ARBA" id="ARBA00022989"/>
    </source>
</evidence>
<feature type="transmembrane region" description="Helical" evidence="6">
    <location>
        <begin position="306"/>
        <end position="332"/>
    </location>
</feature>
<evidence type="ECO:0000256" key="2">
    <source>
        <dbReference type="ARBA" id="ARBA00009773"/>
    </source>
</evidence>
<accession>S9R4F6</accession>
<feature type="transmembrane region" description="Helical" evidence="6">
    <location>
        <begin position="64"/>
        <end position="84"/>
    </location>
</feature>
<evidence type="ECO:0000256" key="3">
    <source>
        <dbReference type="ARBA" id="ARBA00022692"/>
    </source>
</evidence>
<dbReference type="AlphaFoldDB" id="S9R4F6"/>
<dbReference type="EMBL" id="APVH01000003">
    <property type="protein sequence ID" value="EPX86807.1"/>
    <property type="molecule type" value="Genomic_DNA"/>
</dbReference>
<dbReference type="InterPro" id="IPR002549">
    <property type="entry name" value="AI-2E-like"/>
</dbReference>
<feature type="transmembrane region" description="Helical" evidence="6">
    <location>
        <begin position="34"/>
        <end position="52"/>
    </location>
</feature>
<feature type="transmembrane region" description="Helical" evidence="6">
    <location>
        <begin position="12"/>
        <end position="28"/>
    </location>
</feature>
<sequence length="345" mass="37112">MASRPLSGDPIVRVAIVVIASIALLAGLRLADDIFAPLVLSVVVGIIFAPVADRMDRIGIPRPVAVLVLMVLLFFAFAALAYLIEPYISLAIDQIPSVRYEIRKLLFEYRDLIRGIDEVNEQMSEALGNGDSEGDGGAAAMPGMTDALFLAPAILAQILIFLGGLFFFLLTRDNIYRWASRRIGSRADTAAIMERFCDAEITVSRYFATISVINAGLGFAVGGVLMAVGVPGAVIWGIGAALMNFILYLGPAAMAGGLLLTGVVHYDGLMTFAPPAIYLAINMTEAQFVTPSLVGRHVDINPFLLFVSLVFWLWLWGPLGGIVAIPVTVVLLKMFDIFNEHPTGP</sequence>
<dbReference type="HOGENOM" id="CLU_031275_0_1_5"/>
<evidence type="ECO:0000313" key="7">
    <source>
        <dbReference type="EMBL" id="EPX86807.1"/>
    </source>
</evidence>
<feature type="transmembrane region" description="Helical" evidence="6">
    <location>
        <begin position="149"/>
        <end position="171"/>
    </location>
</feature>
<comment type="caution">
    <text evidence="7">The sequence shown here is derived from an EMBL/GenBank/DDBJ whole genome shotgun (WGS) entry which is preliminary data.</text>
</comment>
<keyword evidence="4 6" id="KW-1133">Transmembrane helix</keyword>
<comment type="subcellular location">
    <subcellularLocation>
        <location evidence="1">Membrane</location>
        <topology evidence="1">Multi-pass membrane protein</topology>
    </subcellularLocation>
</comment>
<evidence type="ECO:0000256" key="6">
    <source>
        <dbReference type="SAM" id="Phobius"/>
    </source>
</evidence>
<evidence type="ECO:0000256" key="5">
    <source>
        <dbReference type="ARBA" id="ARBA00023136"/>
    </source>
</evidence>
<name>S9R4F6_9RHOB</name>
<dbReference type="PANTHER" id="PTHR21716">
    <property type="entry name" value="TRANSMEMBRANE PROTEIN"/>
    <property type="match status" value="1"/>
</dbReference>
<dbReference type="eggNOG" id="COG0628">
    <property type="taxonomic scope" value="Bacteria"/>
</dbReference>
<keyword evidence="5 6" id="KW-0472">Membrane</keyword>
<feature type="transmembrane region" description="Helical" evidence="6">
    <location>
        <begin position="215"/>
        <end position="239"/>
    </location>
</feature>
<comment type="similarity">
    <text evidence="2">Belongs to the autoinducer-2 exporter (AI-2E) (TC 2.A.86) family.</text>
</comment>
<evidence type="ECO:0000256" key="1">
    <source>
        <dbReference type="ARBA" id="ARBA00004141"/>
    </source>
</evidence>
<dbReference type="GO" id="GO:0016020">
    <property type="term" value="C:membrane"/>
    <property type="evidence" value="ECO:0007669"/>
    <property type="project" value="UniProtKB-SubCell"/>
</dbReference>
<feature type="transmembrane region" description="Helical" evidence="6">
    <location>
        <begin position="245"/>
        <end position="264"/>
    </location>
</feature>
<dbReference type="OrthoDB" id="9799225at2"/>
<keyword evidence="8" id="KW-1185">Reference proteome</keyword>
<dbReference type="GO" id="GO:0055085">
    <property type="term" value="P:transmembrane transport"/>
    <property type="evidence" value="ECO:0007669"/>
    <property type="project" value="TreeGrafter"/>
</dbReference>